<feature type="compositionally biased region" description="Polar residues" evidence="5">
    <location>
        <begin position="12"/>
        <end position="28"/>
    </location>
</feature>
<proteinExistence type="inferred from homology"/>
<sequence>MSPITFADHGLSDSNRAQNGKANCSPEVSPNRLPCGLWRRGAVYQYRTRVPADLIAIVGKPRINRSLKTASLAVARRSVREIACDIERQFDALRQAGGAATVQDRGVIAKPSPVCRTSFTSCSLTFAEVCERYLTDPTISRTSKSSIVYRSTFATIAAILGRERRFGLISRDECRDVLAVLQKLPPNARKRWPDLSPREIAEAAEARGDAGMSVANINEYMNKLSSLFNWAVKEEIIHRNPARGLRVMDTRMARDKRLPFESWQLKRIFDAPLYRGCRDDENGYACRGVNRPRRSRFWIPLVALWGGLRQGEICQMLTNDVRELDGILCFVVSATEGDGKSLKTAASYRVVPVHPELLRIGFAEYVRDRRRAKDERLFPDLTIDSLGLYSGKFSKWFARF</sequence>
<dbReference type="InterPro" id="IPR050090">
    <property type="entry name" value="Tyrosine_recombinase_XerCD"/>
</dbReference>
<dbReference type="Gene3D" id="1.10.150.130">
    <property type="match status" value="1"/>
</dbReference>
<accession>A0A7W6AEM2</accession>
<keyword evidence="4" id="KW-0233">DNA recombination</keyword>
<dbReference type="GO" id="GO:0003677">
    <property type="term" value="F:DNA binding"/>
    <property type="evidence" value="ECO:0007669"/>
    <property type="project" value="UniProtKB-KW"/>
</dbReference>
<evidence type="ECO:0000313" key="8">
    <source>
        <dbReference type="Proteomes" id="UP000538670"/>
    </source>
</evidence>
<dbReference type="InterPro" id="IPR046668">
    <property type="entry name" value="DUF6538"/>
</dbReference>
<name>A0A7W6AEM2_9SPHN</name>
<dbReference type="GO" id="GO:0015074">
    <property type="term" value="P:DNA integration"/>
    <property type="evidence" value="ECO:0007669"/>
    <property type="project" value="UniProtKB-KW"/>
</dbReference>
<evidence type="ECO:0000256" key="2">
    <source>
        <dbReference type="ARBA" id="ARBA00022908"/>
    </source>
</evidence>
<dbReference type="InterPro" id="IPR011010">
    <property type="entry name" value="DNA_brk_join_enz"/>
</dbReference>
<keyword evidence="8" id="KW-1185">Reference proteome</keyword>
<protein>
    <submittedName>
        <fullName evidence="7">Integrase</fullName>
    </submittedName>
</protein>
<dbReference type="EMBL" id="JACIDH010000016">
    <property type="protein sequence ID" value="MBB3880523.1"/>
    <property type="molecule type" value="Genomic_DNA"/>
</dbReference>
<organism evidence="7 8">
    <name type="scientific">Sphingomonas pseudosanguinis</name>
    <dbReference type="NCBI Taxonomy" id="413712"/>
    <lineage>
        <taxon>Bacteria</taxon>
        <taxon>Pseudomonadati</taxon>
        <taxon>Pseudomonadota</taxon>
        <taxon>Alphaproteobacteria</taxon>
        <taxon>Sphingomonadales</taxon>
        <taxon>Sphingomonadaceae</taxon>
        <taxon>Sphingomonas</taxon>
    </lineage>
</organism>
<feature type="region of interest" description="Disordered" evidence="5">
    <location>
        <begin position="1"/>
        <end position="28"/>
    </location>
</feature>
<keyword evidence="2" id="KW-0229">DNA integration</keyword>
<evidence type="ECO:0000259" key="6">
    <source>
        <dbReference type="Pfam" id="PF20172"/>
    </source>
</evidence>
<dbReference type="SUPFAM" id="SSF56349">
    <property type="entry name" value="DNA breaking-rejoining enzymes"/>
    <property type="match status" value="1"/>
</dbReference>
<dbReference type="Proteomes" id="UP000538670">
    <property type="component" value="Unassembled WGS sequence"/>
</dbReference>
<gene>
    <name evidence="7" type="ORF">GGR48_002969</name>
</gene>
<evidence type="ECO:0000256" key="5">
    <source>
        <dbReference type="SAM" id="MobiDB-lite"/>
    </source>
</evidence>
<feature type="domain" description="DUF6538" evidence="6">
    <location>
        <begin position="37"/>
        <end position="95"/>
    </location>
</feature>
<comment type="caution">
    <text evidence="7">The sequence shown here is derived from an EMBL/GenBank/DDBJ whole genome shotgun (WGS) entry which is preliminary data.</text>
</comment>
<evidence type="ECO:0000256" key="3">
    <source>
        <dbReference type="ARBA" id="ARBA00023125"/>
    </source>
</evidence>
<reference evidence="7 8" key="1">
    <citation type="submission" date="2020-08" db="EMBL/GenBank/DDBJ databases">
        <title>Genomic Encyclopedia of Type Strains, Phase IV (KMG-IV): sequencing the most valuable type-strain genomes for metagenomic binning, comparative biology and taxonomic classification.</title>
        <authorList>
            <person name="Goeker M."/>
        </authorList>
    </citation>
    <scope>NUCLEOTIDE SEQUENCE [LARGE SCALE GENOMIC DNA]</scope>
    <source>
        <strain evidence="7 8">DSM 19512</strain>
    </source>
</reference>
<dbReference type="InterPro" id="IPR010998">
    <property type="entry name" value="Integrase_recombinase_N"/>
</dbReference>
<evidence type="ECO:0000256" key="4">
    <source>
        <dbReference type="ARBA" id="ARBA00023172"/>
    </source>
</evidence>
<evidence type="ECO:0000256" key="1">
    <source>
        <dbReference type="ARBA" id="ARBA00008857"/>
    </source>
</evidence>
<dbReference type="Pfam" id="PF20172">
    <property type="entry name" value="DUF6538"/>
    <property type="match status" value="1"/>
</dbReference>
<dbReference type="AlphaFoldDB" id="A0A7W6AEM2"/>
<dbReference type="Gene3D" id="1.10.443.10">
    <property type="entry name" value="Intergrase catalytic core"/>
    <property type="match status" value="1"/>
</dbReference>
<comment type="similarity">
    <text evidence="1">Belongs to the 'phage' integrase family.</text>
</comment>
<keyword evidence="3" id="KW-0238">DNA-binding</keyword>
<dbReference type="InterPro" id="IPR013762">
    <property type="entry name" value="Integrase-like_cat_sf"/>
</dbReference>
<evidence type="ECO:0000313" key="7">
    <source>
        <dbReference type="EMBL" id="MBB3880523.1"/>
    </source>
</evidence>
<dbReference type="GO" id="GO:0006310">
    <property type="term" value="P:DNA recombination"/>
    <property type="evidence" value="ECO:0007669"/>
    <property type="project" value="UniProtKB-KW"/>
</dbReference>
<dbReference type="PANTHER" id="PTHR30349:SF41">
    <property type="entry name" value="INTEGRASE_RECOMBINASE PROTEIN MJ0367-RELATED"/>
    <property type="match status" value="1"/>
</dbReference>
<dbReference type="RefSeq" id="WP_183952567.1">
    <property type="nucleotide sequence ID" value="NZ_JACIDH010000016.1"/>
</dbReference>
<dbReference type="PANTHER" id="PTHR30349">
    <property type="entry name" value="PHAGE INTEGRASE-RELATED"/>
    <property type="match status" value="1"/>
</dbReference>